<protein>
    <submittedName>
        <fullName evidence="1">Uncharacterized protein</fullName>
    </submittedName>
</protein>
<keyword evidence="2" id="KW-1185">Reference proteome</keyword>
<sequence length="102" mass="12158">MAIVYTSLQLHQLCRQTESFQACNESSLRRSECTWHLLRKTYTQRDLRRSKTMPSDYCNFCESDSMQNRFAYTVITQQPRTNCQQKQFDICQIATTLHDQLH</sequence>
<gene>
    <name evidence="1" type="ORF">NP493_2841g00005</name>
</gene>
<evidence type="ECO:0000313" key="2">
    <source>
        <dbReference type="Proteomes" id="UP001209878"/>
    </source>
</evidence>
<name>A0AAD9JBU1_RIDPI</name>
<reference evidence="1" key="1">
    <citation type="journal article" date="2023" name="Mol. Biol. Evol.">
        <title>Third-Generation Sequencing Reveals the Adaptive Role of the Epigenome in Three Deep-Sea Polychaetes.</title>
        <authorList>
            <person name="Perez M."/>
            <person name="Aroh O."/>
            <person name="Sun Y."/>
            <person name="Lan Y."/>
            <person name="Juniper S.K."/>
            <person name="Young C.R."/>
            <person name="Angers B."/>
            <person name="Qian P.Y."/>
        </authorList>
    </citation>
    <scope>NUCLEOTIDE SEQUENCE</scope>
    <source>
        <strain evidence="1">R07B-5</strain>
    </source>
</reference>
<organism evidence="1 2">
    <name type="scientific">Ridgeia piscesae</name>
    <name type="common">Tubeworm</name>
    <dbReference type="NCBI Taxonomy" id="27915"/>
    <lineage>
        <taxon>Eukaryota</taxon>
        <taxon>Metazoa</taxon>
        <taxon>Spiralia</taxon>
        <taxon>Lophotrochozoa</taxon>
        <taxon>Annelida</taxon>
        <taxon>Polychaeta</taxon>
        <taxon>Sedentaria</taxon>
        <taxon>Canalipalpata</taxon>
        <taxon>Sabellida</taxon>
        <taxon>Siboglinidae</taxon>
        <taxon>Ridgeia</taxon>
    </lineage>
</organism>
<dbReference type="AlphaFoldDB" id="A0AAD9JBU1"/>
<dbReference type="EMBL" id="JAODUO010002824">
    <property type="protein sequence ID" value="KAK2150198.1"/>
    <property type="molecule type" value="Genomic_DNA"/>
</dbReference>
<comment type="caution">
    <text evidence="1">The sequence shown here is derived from an EMBL/GenBank/DDBJ whole genome shotgun (WGS) entry which is preliminary data.</text>
</comment>
<dbReference type="Proteomes" id="UP001209878">
    <property type="component" value="Unassembled WGS sequence"/>
</dbReference>
<evidence type="ECO:0000313" key="1">
    <source>
        <dbReference type="EMBL" id="KAK2150198.1"/>
    </source>
</evidence>
<accession>A0AAD9JBU1</accession>
<proteinExistence type="predicted"/>